<evidence type="ECO:0000256" key="4">
    <source>
        <dbReference type="ARBA" id="ARBA00004906"/>
    </source>
</evidence>
<sequence length="1298" mass="145388">PGPPAAAPPSGAPHNLGLNIHSMTPATSPIGASGVAHRSQSSEGVSSLSSSPSNSLETQSQSLSRSQSMDIDSVSCEKSMSQVDVDSGIENMEVDENDRREKRSLTDKEPPSGSEISEEQALQLVCKIFRVSWKDRDRDVIFLTSLSEQFKQNPKEVFSDFKDLIGQILMEVLMMSTQSKEENPFASLTATSQPIAAAARSPDRNLVLNTGSNPGTSPIFCNVGSFGSSSLSSLYGTSPAPLFSLSSRAPLAGSFLASSASPVAPTPPISASPHVVPAGPLVVQPPSPRYRPYMVAHPWAFPALPTLPSASTSTLSRSPTPPVISASPPAVRAGLPRLRPVAMALPLFPASPGPLGRHSSFLSRTPSSMYDNPFSLLLAVSDVSGDSSDEENEDEDEDDFSCVQFGSSGGGSGGASISDSCSDHFTIETCKETEMLNYLIECFDRVGIEERKAPKMCSQPVVSQLLSNIRSQCISHAALVLQGSLTQPRSLQQQSLLVPYMLCRNLPFGFIQELVRTTHQDEEVFKQIFIPILQGLAVASKECSLDSDNFKYPLMALGELCEIKFGKSHPVCSLVVSLPLWLPKSLSPGTGRELQRLSYLGAFFSLSVFAEDDPRVVEKYFSGPAITLENTRVVSQSLQHYLESARQELFKILHSVLLNGETREAALSYMAAMVNANMKKAQMQTDDRLVSTDGFMLNFLWVLQQLSTKIKLETVDPSYIFHPRCRIVLPADETRVKATMEDVGSWMVELCEDQSLFSEPKFPTECFFLTLHAHHLSILPSCRRYIRRLRAIRELNRTVEDLKNNETQWKDSPLATRHREMLKRCKTQLKKLVRCKACADAGLLDENFLRRCLNFYSMVIQLLLRILDPAYPNIKLPLNPDVPKVFAALPEFYVEDVAEFLFFIVQYSPQVLYEPCTQDVVTFLVVMLCNQNYIRNPYLVAKLVEVMFMTNPAVQPRTQKFFEMIENHPLSTKLLVPSLMKFYTDVEHTGATSEFYDKFTIRYHISTIFKSLWQNIAHHGTFMEEFNSGKQFVRYINMLINDTTFLLDESLESLKRIHEVQEEMKNKEHWDLLPRDQQQARQSQLAQDERVSRSYLALATETVDMFHILTKQVQKPFLRPELGPRLAAMLNFNLQQLCGPKCRDLKVENPEKYGFEPKKLLDQLTDIYLQLDCARFAKAIADDQRSYSKELFEEVISKMRKAGIKSTIAIEKFKLLAEKVEEIVAKNARAEIDYSDAPDEFRDPLMDTLMSDPVRLPSGTIMDRSIILRHLLNSSTDPFNRQTLTENMLEPGREKLVL</sequence>
<dbReference type="SMART" id="SM00504">
    <property type="entry name" value="Ubox"/>
    <property type="match status" value="1"/>
</dbReference>
<evidence type="ECO:0000256" key="14">
    <source>
        <dbReference type="ARBA" id="ARBA00072779"/>
    </source>
</evidence>
<evidence type="ECO:0000256" key="13">
    <source>
        <dbReference type="ARBA" id="ARBA00056267"/>
    </source>
</evidence>
<dbReference type="GO" id="GO:0009411">
    <property type="term" value="P:response to UV"/>
    <property type="evidence" value="ECO:0007669"/>
    <property type="project" value="Ensembl"/>
</dbReference>
<dbReference type="GO" id="GO:0043161">
    <property type="term" value="P:proteasome-mediated ubiquitin-dependent protein catabolic process"/>
    <property type="evidence" value="ECO:0007669"/>
    <property type="project" value="Ensembl"/>
</dbReference>
<feature type="compositionally biased region" description="Low complexity" evidence="17">
    <location>
        <begin position="39"/>
        <end position="62"/>
    </location>
</feature>
<comment type="function">
    <text evidence="13">Ubiquitin-protein ligase that probably functions as an E3 ligase in conjunction with specific E1 and E2 ligases. May also function as an E4 ligase mediating the assembly of polyubiquitin chains on substrates ubiquitinated by another E3 ubiquitin ligase. May regulate myosin assembly in striated muscles together with STUB1 and VCP/p97 by targeting myosin chaperone UNC45B for proteasomal degradation.</text>
</comment>
<dbReference type="GO" id="GO:0003222">
    <property type="term" value="P:ventricular trabecula myocardium morphogenesis"/>
    <property type="evidence" value="ECO:0007669"/>
    <property type="project" value="Ensembl"/>
</dbReference>
<gene>
    <name evidence="19" type="primary">UBE4B</name>
</gene>
<dbReference type="GO" id="GO:0034450">
    <property type="term" value="F:ubiquitin-ubiquitin ligase activity"/>
    <property type="evidence" value="ECO:0007669"/>
    <property type="project" value="Ensembl"/>
</dbReference>
<evidence type="ECO:0000256" key="5">
    <source>
        <dbReference type="ARBA" id="ARBA00007434"/>
    </source>
</evidence>
<dbReference type="PROSITE" id="PS51698">
    <property type="entry name" value="U_BOX"/>
    <property type="match status" value="1"/>
</dbReference>
<dbReference type="GO" id="GO:0036503">
    <property type="term" value="P:ERAD pathway"/>
    <property type="evidence" value="ECO:0007669"/>
    <property type="project" value="InterPro"/>
</dbReference>
<evidence type="ECO:0000259" key="18">
    <source>
        <dbReference type="PROSITE" id="PS51698"/>
    </source>
</evidence>
<keyword evidence="11" id="KW-0007">Acetylation</keyword>
<feature type="compositionally biased region" description="Polar residues" evidence="17">
    <location>
        <begin position="63"/>
        <end position="84"/>
    </location>
</feature>
<dbReference type="GO" id="GO:0006513">
    <property type="term" value="P:protein monoubiquitination"/>
    <property type="evidence" value="ECO:0007669"/>
    <property type="project" value="Ensembl"/>
</dbReference>
<protein>
    <recommendedName>
        <fullName evidence="14">Ubiquitin conjugation factor E4 B</fullName>
        <ecNumber evidence="6">2.3.2.27</ecNumber>
    </recommendedName>
    <alternativeName>
        <fullName evidence="16">RING-type E3 ubiquitin transferase E4 B</fullName>
    </alternativeName>
    <alternativeName>
        <fullName evidence="15">Ubiquitin fusion degradation protein 2</fullName>
    </alternativeName>
</protein>
<evidence type="ECO:0000256" key="3">
    <source>
        <dbReference type="ARBA" id="ARBA00004496"/>
    </source>
</evidence>
<dbReference type="GO" id="GO:0005524">
    <property type="term" value="F:ATP binding"/>
    <property type="evidence" value="ECO:0007669"/>
    <property type="project" value="Ensembl"/>
</dbReference>
<dbReference type="EC" id="2.3.2.27" evidence="6"/>
<dbReference type="PANTHER" id="PTHR13931">
    <property type="entry name" value="UBIQUITINATION FACTOR E4"/>
    <property type="match status" value="1"/>
</dbReference>
<feature type="region of interest" description="Disordered" evidence="17">
    <location>
        <begin position="1"/>
        <end position="117"/>
    </location>
</feature>
<dbReference type="Gene3D" id="3.30.40.10">
    <property type="entry name" value="Zinc/RING finger domain, C3HC4 (zinc finger)"/>
    <property type="match status" value="1"/>
</dbReference>
<keyword evidence="10" id="KW-0833">Ubl conjugation pathway</keyword>
<evidence type="ECO:0000256" key="2">
    <source>
        <dbReference type="ARBA" id="ARBA00004123"/>
    </source>
</evidence>
<evidence type="ECO:0000256" key="8">
    <source>
        <dbReference type="ARBA" id="ARBA00022553"/>
    </source>
</evidence>
<dbReference type="InterPro" id="IPR045132">
    <property type="entry name" value="UBE4"/>
</dbReference>
<evidence type="ECO:0000256" key="12">
    <source>
        <dbReference type="ARBA" id="ARBA00023242"/>
    </source>
</evidence>
<dbReference type="InterPro" id="IPR013083">
    <property type="entry name" value="Znf_RING/FYVE/PHD"/>
</dbReference>
<dbReference type="GO" id="GO:0008626">
    <property type="term" value="P:granzyme-mediated apoptotic signaling pathway"/>
    <property type="evidence" value="ECO:0007669"/>
    <property type="project" value="Ensembl"/>
</dbReference>
<evidence type="ECO:0000256" key="10">
    <source>
        <dbReference type="ARBA" id="ARBA00022786"/>
    </source>
</evidence>
<reference evidence="19" key="3">
    <citation type="submission" date="2025-09" db="UniProtKB">
        <authorList>
            <consortium name="Ensembl"/>
        </authorList>
    </citation>
    <scope>IDENTIFICATION</scope>
</reference>
<feature type="compositionally biased region" description="Basic and acidic residues" evidence="17">
    <location>
        <begin position="97"/>
        <end position="110"/>
    </location>
</feature>
<reference evidence="19 20" key="1">
    <citation type="journal article" date="2019" name="Proc. Natl. Acad. Sci. U.S.A.">
        <title>Regulatory changes in pterin and carotenoid genes underlie balanced color polymorphisms in the wall lizard.</title>
        <authorList>
            <person name="Andrade P."/>
            <person name="Pinho C."/>
            <person name="Perez I de Lanuza G."/>
            <person name="Afonso S."/>
            <person name="Brejcha J."/>
            <person name="Rubin C.J."/>
            <person name="Wallerman O."/>
            <person name="Pereira P."/>
            <person name="Sabatino S.J."/>
            <person name="Bellati A."/>
            <person name="Pellitteri-Rosa D."/>
            <person name="Bosakova Z."/>
            <person name="Bunikis I."/>
            <person name="Carretero M.A."/>
            <person name="Feiner N."/>
            <person name="Marsik P."/>
            <person name="Pauperio F."/>
            <person name="Salvi D."/>
            <person name="Soler L."/>
            <person name="While G.M."/>
            <person name="Uller T."/>
            <person name="Font E."/>
            <person name="Andersson L."/>
            <person name="Carneiro M."/>
        </authorList>
    </citation>
    <scope>NUCLEOTIDE SEQUENCE</scope>
</reference>
<dbReference type="Proteomes" id="UP000472272">
    <property type="component" value="Chromosome 8"/>
</dbReference>
<comment type="subcellular location">
    <subcellularLocation>
        <location evidence="3">Cytoplasm</location>
    </subcellularLocation>
    <subcellularLocation>
        <location evidence="2">Nucleus</location>
    </subcellularLocation>
</comment>
<keyword evidence="20" id="KW-1185">Reference proteome</keyword>
<proteinExistence type="inferred from homology"/>
<dbReference type="GeneTree" id="ENSGT00390000009300"/>
<dbReference type="GO" id="GO:0000209">
    <property type="term" value="P:protein polyubiquitination"/>
    <property type="evidence" value="ECO:0007669"/>
    <property type="project" value="Ensembl"/>
</dbReference>
<accession>A0A670J497</accession>
<dbReference type="Pfam" id="PF10408">
    <property type="entry name" value="Ufd2P_core"/>
    <property type="match status" value="1"/>
</dbReference>
<keyword evidence="12" id="KW-0539">Nucleus</keyword>
<dbReference type="GO" id="GO:0000151">
    <property type="term" value="C:ubiquitin ligase complex"/>
    <property type="evidence" value="ECO:0007669"/>
    <property type="project" value="InterPro"/>
</dbReference>
<dbReference type="FunFam" id="3.30.40.10:FF:000060">
    <property type="entry name" value="ubiquitin conjugation factor E4 B"/>
    <property type="match status" value="1"/>
</dbReference>
<feature type="domain" description="U-box" evidence="18">
    <location>
        <begin position="1236"/>
        <end position="1298"/>
    </location>
</feature>
<reference evidence="19" key="2">
    <citation type="submission" date="2025-08" db="UniProtKB">
        <authorList>
            <consortium name="Ensembl"/>
        </authorList>
    </citation>
    <scope>IDENTIFICATION</scope>
</reference>
<dbReference type="GO" id="GO:0051865">
    <property type="term" value="P:protein autoubiquitination"/>
    <property type="evidence" value="ECO:0007669"/>
    <property type="project" value="Ensembl"/>
</dbReference>
<dbReference type="Ensembl" id="ENSPMRT00000020271.1">
    <property type="protein sequence ID" value="ENSPMRP00000019091.1"/>
    <property type="gene ID" value="ENSPMRG00000012329.1"/>
</dbReference>
<evidence type="ECO:0000256" key="16">
    <source>
        <dbReference type="ARBA" id="ARBA00083610"/>
    </source>
</evidence>
<dbReference type="GO" id="GO:0031175">
    <property type="term" value="P:neuron projection development"/>
    <property type="evidence" value="ECO:0007669"/>
    <property type="project" value="Ensembl"/>
</dbReference>
<evidence type="ECO:0000256" key="7">
    <source>
        <dbReference type="ARBA" id="ARBA00022490"/>
    </source>
</evidence>
<dbReference type="GO" id="GO:0005634">
    <property type="term" value="C:nucleus"/>
    <property type="evidence" value="ECO:0007669"/>
    <property type="project" value="UniProtKB-SubCell"/>
</dbReference>
<keyword evidence="9" id="KW-0808">Transferase</keyword>
<dbReference type="InterPro" id="IPR019474">
    <property type="entry name" value="Ub_conjug_fac_E4_core"/>
</dbReference>
<organism evidence="19 20">
    <name type="scientific">Podarcis muralis</name>
    <name type="common">Wall lizard</name>
    <name type="synonym">Lacerta muralis</name>
    <dbReference type="NCBI Taxonomy" id="64176"/>
    <lineage>
        <taxon>Eukaryota</taxon>
        <taxon>Metazoa</taxon>
        <taxon>Chordata</taxon>
        <taxon>Craniata</taxon>
        <taxon>Vertebrata</taxon>
        <taxon>Euteleostomi</taxon>
        <taxon>Lepidosauria</taxon>
        <taxon>Squamata</taxon>
        <taxon>Bifurcata</taxon>
        <taxon>Unidentata</taxon>
        <taxon>Episquamata</taxon>
        <taxon>Laterata</taxon>
        <taxon>Lacertibaenia</taxon>
        <taxon>Lacertidae</taxon>
        <taxon>Podarcis</taxon>
    </lineage>
</organism>
<evidence type="ECO:0000256" key="15">
    <source>
        <dbReference type="ARBA" id="ARBA00081821"/>
    </source>
</evidence>
<comment type="similarity">
    <text evidence="5">Belongs to the ubiquitin conjugation factor E4 family.</text>
</comment>
<name>A0A670J497_PODMU</name>
<evidence type="ECO:0000256" key="6">
    <source>
        <dbReference type="ARBA" id="ARBA00012483"/>
    </source>
</evidence>
<evidence type="ECO:0000256" key="9">
    <source>
        <dbReference type="ARBA" id="ARBA00022679"/>
    </source>
</evidence>
<dbReference type="Pfam" id="PF04564">
    <property type="entry name" value="U-box"/>
    <property type="match status" value="1"/>
</dbReference>
<dbReference type="GO" id="GO:0005737">
    <property type="term" value="C:cytoplasm"/>
    <property type="evidence" value="ECO:0007669"/>
    <property type="project" value="UniProtKB-SubCell"/>
</dbReference>
<dbReference type="OMA" id="SNAFMTN"/>
<dbReference type="GO" id="GO:0019899">
    <property type="term" value="F:enzyme binding"/>
    <property type="evidence" value="ECO:0007669"/>
    <property type="project" value="Ensembl"/>
</dbReference>
<feature type="compositionally biased region" description="Acidic residues" evidence="17">
    <location>
        <begin position="387"/>
        <end position="400"/>
    </location>
</feature>
<dbReference type="SUPFAM" id="SSF57850">
    <property type="entry name" value="RING/U-box"/>
    <property type="match status" value="1"/>
</dbReference>
<feature type="compositionally biased region" description="Pro residues" evidence="17">
    <location>
        <begin position="1"/>
        <end position="11"/>
    </location>
</feature>
<evidence type="ECO:0000256" key="17">
    <source>
        <dbReference type="SAM" id="MobiDB-lite"/>
    </source>
</evidence>
<keyword evidence="8" id="KW-0597">Phosphoprotein</keyword>
<dbReference type="PANTHER" id="PTHR13931:SF2">
    <property type="entry name" value="UBIQUITIN CONJUGATION FACTOR E4 B"/>
    <property type="match status" value="1"/>
</dbReference>
<comment type="catalytic activity">
    <reaction evidence="1">
        <text>S-ubiquitinyl-[E2 ubiquitin-conjugating enzyme]-L-cysteine + [acceptor protein]-L-lysine = [E2 ubiquitin-conjugating enzyme]-L-cysteine + N(6)-ubiquitinyl-[acceptor protein]-L-lysine.</text>
        <dbReference type="EC" id="2.3.2.27"/>
    </reaction>
</comment>
<evidence type="ECO:0000256" key="11">
    <source>
        <dbReference type="ARBA" id="ARBA00022990"/>
    </source>
</evidence>
<dbReference type="InterPro" id="IPR003613">
    <property type="entry name" value="Ubox_domain"/>
</dbReference>
<feature type="region of interest" description="Disordered" evidence="17">
    <location>
        <begin position="383"/>
        <end position="417"/>
    </location>
</feature>
<dbReference type="UniPathway" id="UPA00143"/>
<comment type="pathway">
    <text evidence="4">Protein modification; protein ubiquitination.</text>
</comment>
<keyword evidence="7" id="KW-0963">Cytoplasm</keyword>
<dbReference type="CDD" id="cd16658">
    <property type="entry name" value="RING-Ubox_UBE4B"/>
    <property type="match status" value="1"/>
</dbReference>
<evidence type="ECO:0000256" key="1">
    <source>
        <dbReference type="ARBA" id="ARBA00000900"/>
    </source>
</evidence>
<evidence type="ECO:0000313" key="20">
    <source>
        <dbReference type="Proteomes" id="UP000472272"/>
    </source>
</evidence>
<evidence type="ECO:0000313" key="19">
    <source>
        <dbReference type="Ensembl" id="ENSPMRP00000019091.1"/>
    </source>
</evidence>